<dbReference type="EMBL" id="JBBPBN010000022">
    <property type="protein sequence ID" value="KAK9013074.1"/>
    <property type="molecule type" value="Genomic_DNA"/>
</dbReference>
<accession>A0ABR2RJW0</accession>
<keyword evidence="1" id="KW-0732">Signal</keyword>
<gene>
    <name evidence="2" type="ORF">V6N11_041096</name>
</gene>
<dbReference type="PROSITE" id="PS51367">
    <property type="entry name" value="THAUMATIN_2"/>
    <property type="match status" value="1"/>
</dbReference>
<evidence type="ECO:0000313" key="2">
    <source>
        <dbReference type="EMBL" id="KAK9013074.1"/>
    </source>
</evidence>
<dbReference type="InterPro" id="IPR037176">
    <property type="entry name" value="Osmotin/thaumatin-like_sf"/>
</dbReference>
<feature type="signal peptide" evidence="1">
    <location>
        <begin position="1"/>
        <end position="28"/>
    </location>
</feature>
<reference evidence="2 3" key="1">
    <citation type="journal article" date="2024" name="G3 (Bethesda)">
        <title>Genome assembly of Hibiscus sabdariffa L. provides insights into metabolisms of medicinal natural products.</title>
        <authorList>
            <person name="Kim T."/>
        </authorList>
    </citation>
    <scope>NUCLEOTIDE SEQUENCE [LARGE SCALE GENOMIC DNA]</scope>
    <source>
        <strain evidence="2">TK-2024</strain>
        <tissue evidence="2">Old leaves</tissue>
    </source>
</reference>
<dbReference type="SUPFAM" id="SSF49870">
    <property type="entry name" value="Osmotin, thaumatin-like protein"/>
    <property type="match status" value="1"/>
</dbReference>
<protein>
    <submittedName>
        <fullName evidence="2">Uncharacterized protein</fullName>
    </submittedName>
</protein>
<organism evidence="2 3">
    <name type="scientific">Hibiscus sabdariffa</name>
    <name type="common">roselle</name>
    <dbReference type="NCBI Taxonomy" id="183260"/>
    <lineage>
        <taxon>Eukaryota</taxon>
        <taxon>Viridiplantae</taxon>
        <taxon>Streptophyta</taxon>
        <taxon>Embryophyta</taxon>
        <taxon>Tracheophyta</taxon>
        <taxon>Spermatophyta</taxon>
        <taxon>Magnoliopsida</taxon>
        <taxon>eudicotyledons</taxon>
        <taxon>Gunneridae</taxon>
        <taxon>Pentapetalae</taxon>
        <taxon>rosids</taxon>
        <taxon>malvids</taxon>
        <taxon>Malvales</taxon>
        <taxon>Malvaceae</taxon>
        <taxon>Malvoideae</taxon>
        <taxon>Hibiscus</taxon>
    </lineage>
</organism>
<proteinExistence type="predicted"/>
<dbReference type="PANTHER" id="PTHR31048">
    <property type="entry name" value="OS03G0233200 PROTEIN"/>
    <property type="match status" value="1"/>
</dbReference>
<dbReference type="Pfam" id="PF00314">
    <property type="entry name" value="Thaumatin"/>
    <property type="match status" value="1"/>
</dbReference>
<dbReference type="InterPro" id="IPR001938">
    <property type="entry name" value="Thaumatin"/>
</dbReference>
<dbReference type="Proteomes" id="UP001396334">
    <property type="component" value="Unassembled WGS sequence"/>
</dbReference>
<dbReference type="Gene3D" id="2.60.110.10">
    <property type="entry name" value="Thaumatin"/>
    <property type="match status" value="1"/>
</dbReference>
<keyword evidence="3" id="KW-1185">Reference proteome</keyword>
<feature type="chain" id="PRO_5046932328" evidence="1">
    <location>
        <begin position="29"/>
        <end position="118"/>
    </location>
</feature>
<comment type="caution">
    <text evidence="2">The sequence shown here is derived from an EMBL/GenBank/DDBJ whole genome shotgun (WGS) entry which is preliminary data.</text>
</comment>
<evidence type="ECO:0000313" key="3">
    <source>
        <dbReference type="Proteomes" id="UP001396334"/>
    </source>
</evidence>
<name>A0ABR2RJW0_9ROSI</name>
<sequence>MALFSGAHHSFITIFSFILLVFLQGVTAATFTFNNKCEYTVWPGILANPGSPKLESTGFELTKGSSRSFQAPAGSDPMQASALTSQWLANLATGDSTGIRPFSLLRLGFAVIISLFLL</sequence>
<evidence type="ECO:0000256" key="1">
    <source>
        <dbReference type="SAM" id="SignalP"/>
    </source>
</evidence>